<sequence length="61" mass="7229">MGKKKNFKRAVYTLMLMLLLSLCSFLTGFIVNKAMISRIEEKIFTASYINLDQEDYSEWQR</sequence>
<keyword evidence="1" id="KW-1133">Transmembrane helix</keyword>
<reference evidence="3" key="1">
    <citation type="submission" date="2016-10" db="EMBL/GenBank/DDBJ databases">
        <authorList>
            <person name="Varghese N."/>
            <person name="Submissions S."/>
        </authorList>
    </citation>
    <scope>NUCLEOTIDE SEQUENCE [LARGE SCALE GENOMIC DNA]</scope>
    <source>
        <strain evidence="3">XBD1002</strain>
    </source>
</reference>
<proteinExistence type="predicted"/>
<protein>
    <submittedName>
        <fullName evidence="2">Uncharacterized protein</fullName>
    </submittedName>
</protein>
<gene>
    <name evidence="2" type="ORF">SAMN04487775_107100</name>
</gene>
<dbReference type="Proteomes" id="UP000182737">
    <property type="component" value="Unassembled WGS sequence"/>
</dbReference>
<keyword evidence="1" id="KW-0812">Transmembrane</keyword>
<accession>A0A1I3LNF3</accession>
<evidence type="ECO:0000256" key="1">
    <source>
        <dbReference type="SAM" id="Phobius"/>
    </source>
</evidence>
<evidence type="ECO:0000313" key="2">
    <source>
        <dbReference type="EMBL" id="SFI86294.1"/>
    </source>
</evidence>
<organism evidence="2 3">
    <name type="scientific">Treponema bryantii</name>
    <dbReference type="NCBI Taxonomy" id="163"/>
    <lineage>
        <taxon>Bacteria</taxon>
        <taxon>Pseudomonadati</taxon>
        <taxon>Spirochaetota</taxon>
        <taxon>Spirochaetia</taxon>
        <taxon>Spirochaetales</taxon>
        <taxon>Treponemataceae</taxon>
        <taxon>Treponema</taxon>
    </lineage>
</organism>
<keyword evidence="1" id="KW-0472">Membrane</keyword>
<evidence type="ECO:0000313" key="3">
    <source>
        <dbReference type="Proteomes" id="UP000182737"/>
    </source>
</evidence>
<dbReference type="EMBL" id="FORI01000007">
    <property type="protein sequence ID" value="SFI86294.1"/>
    <property type="molecule type" value="Genomic_DNA"/>
</dbReference>
<feature type="transmembrane region" description="Helical" evidence="1">
    <location>
        <begin position="12"/>
        <end position="31"/>
    </location>
</feature>
<name>A0A1I3LNF3_9SPIR</name>
<keyword evidence="3" id="KW-1185">Reference proteome</keyword>
<dbReference type="AlphaFoldDB" id="A0A1I3LNF3"/>